<accession>A0ABS2XQ71</accession>
<evidence type="ECO:0000256" key="6">
    <source>
        <dbReference type="ARBA" id="ARBA00023242"/>
    </source>
</evidence>
<dbReference type="InterPro" id="IPR013783">
    <property type="entry name" value="Ig-like_fold"/>
</dbReference>
<evidence type="ECO:0000256" key="5">
    <source>
        <dbReference type="ARBA" id="ARBA00023163"/>
    </source>
</evidence>
<feature type="non-terminal residue" evidence="10">
    <location>
        <position position="524"/>
    </location>
</feature>
<dbReference type="PANTHER" id="PTHR10665">
    <property type="entry name" value="RECOMBINING BINDING PROTEIN SUPPRESSOR OF HAIRLESS"/>
    <property type="match status" value="1"/>
</dbReference>
<keyword evidence="11" id="KW-1185">Reference proteome</keyword>
<name>A0ABS2XQ71_POLSP</name>
<evidence type="ECO:0000259" key="8">
    <source>
        <dbReference type="SMART" id="SM01267"/>
    </source>
</evidence>
<organism evidence="10 11">
    <name type="scientific">Polyodon spathula</name>
    <name type="common">North American paddlefish</name>
    <name type="synonym">Squalus spathula</name>
    <dbReference type="NCBI Taxonomy" id="7913"/>
    <lineage>
        <taxon>Eukaryota</taxon>
        <taxon>Metazoa</taxon>
        <taxon>Chordata</taxon>
        <taxon>Craniata</taxon>
        <taxon>Vertebrata</taxon>
        <taxon>Euteleostomi</taxon>
        <taxon>Actinopterygii</taxon>
        <taxon>Chondrostei</taxon>
        <taxon>Acipenseriformes</taxon>
        <taxon>Polyodontidae</taxon>
        <taxon>Polyodon</taxon>
    </lineage>
</organism>
<dbReference type="Gene3D" id="2.80.10.50">
    <property type="match status" value="1"/>
</dbReference>
<dbReference type="SMART" id="SM01267">
    <property type="entry name" value="LAG1_DNAbind"/>
    <property type="match status" value="1"/>
</dbReference>
<dbReference type="Gene3D" id="2.60.40.10">
    <property type="entry name" value="Immunoglobulins"/>
    <property type="match status" value="1"/>
</dbReference>
<feature type="domain" description="Beta-trefoil DNA-binding" evidence="9">
    <location>
        <begin position="227"/>
        <end position="373"/>
    </location>
</feature>
<evidence type="ECO:0000259" key="9">
    <source>
        <dbReference type="SMART" id="SM01268"/>
    </source>
</evidence>
<keyword evidence="4" id="KW-0238">DNA-binding</keyword>
<feature type="domain" description="RBP-J/Cbf11/Cbf12 DNA binding" evidence="8">
    <location>
        <begin position="90"/>
        <end position="215"/>
    </location>
</feature>
<evidence type="ECO:0000256" key="3">
    <source>
        <dbReference type="ARBA" id="ARBA00023015"/>
    </source>
</evidence>
<dbReference type="Pfam" id="PF09271">
    <property type="entry name" value="LAG1-DNAbind"/>
    <property type="match status" value="1"/>
</dbReference>
<feature type="region of interest" description="Disordered" evidence="7">
    <location>
        <begin position="1"/>
        <end position="33"/>
    </location>
</feature>
<keyword evidence="6" id="KW-0539">Nucleus</keyword>
<dbReference type="SUPFAM" id="SSF110217">
    <property type="entry name" value="DNA-binding protein LAG-1 (CSL)"/>
    <property type="match status" value="1"/>
</dbReference>
<evidence type="ECO:0000256" key="7">
    <source>
        <dbReference type="SAM" id="MobiDB-lite"/>
    </source>
</evidence>
<dbReference type="Gene3D" id="2.60.40.1450">
    <property type="entry name" value="LAG1, DNA binding domain"/>
    <property type="match status" value="1"/>
</dbReference>
<evidence type="ECO:0000313" key="11">
    <source>
        <dbReference type="Proteomes" id="UP001166093"/>
    </source>
</evidence>
<proteinExistence type="inferred from homology"/>
<sequence length="524" mass="58788">MEHGMYVTSQQSTELQEEQSDGKDIEAPSGRTEDYPPVLPLSVLSLTWVKWITRTVASDAQLTPCWSISVQPVLTRDSLRQYLQVRPDQTVLILHAKVAQKSYGSEERFFCPPPCVYLNGPGWKLKQEELKANGLGDSAYKLCGYMGLDNAGSSQQPRFGCAKTLYLSDTDKRKHFRLVLKLFFSNGQEIGNFYSKLIKVISKPSQRKQSMKNADYANTALVCLVSVCISSGSNVSLFNRLRSQTVSTRYLSVEGGAFVASARQWAAFTMYLAMDKSSNIVTGDTLFYTPAELLHVSPDNGDVVSPQVICKVNKQYASLDVDEPVSQLQKCAFQFKDSNRMYLCLSNEKIIQFQASAYPKEPSKELFSDGSYFLAWLFAAVDFAVRARLFNRWPLFPMLKLGGGDVAMLEVQGENFSPILKIWFGAVEDHVQARIPKSLICVVPDISVFSGVWRWLRHSVTVPVSLIRSDVLTYSSAFSLTYTPEQSALPRQRVTPDLPSDSETLLESIHQEFTHTSFHLLMQS</sequence>
<comment type="subcellular location">
    <subcellularLocation>
        <location evidence="1">Nucleus</location>
    </subcellularLocation>
</comment>
<dbReference type="Pfam" id="PF20144">
    <property type="entry name" value="TIG_SUH"/>
    <property type="match status" value="1"/>
</dbReference>
<dbReference type="SUPFAM" id="SSF49417">
    <property type="entry name" value="p53-like transcription factors"/>
    <property type="match status" value="1"/>
</dbReference>
<dbReference type="InterPro" id="IPR040159">
    <property type="entry name" value="CLS_fam"/>
</dbReference>
<dbReference type="Proteomes" id="UP001166093">
    <property type="component" value="Unassembled WGS sequence"/>
</dbReference>
<dbReference type="InterPro" id="IPR008967">
    <property type="entry name" value="p53-like_TF_DNA-bd_sf"/>
</dbReference>
<protein>
    <submittedName>
        <fullName evidence="10">RBPJL protein</fullName>
    </submittedName>
</protein>
<dbReference type="SUPFAM" id="SSF81296">
    <property type="entry name" value="E set domains"/>
    <property type="match status" value="1"/>
</dbReference>
<keyword evidence="3" id="KW-0805">Transcription regulation</keyword>
<evidence type="ECO:0000256" key="2">
    <source>
        <dbReference type="ARBA" id="ARBA00009704"/>
    </source>
</evidence>
<dbReference type="SMART" id="SM01268">
    <property type="entry name" value="BTD"/>
    <property type="match status" value="1"/>
</dbReference>
<dbReference type="InterPro" id="IPR037095">
    <property type="entry name" value="RBP-J/Cbf11_DNA-bd_sf"/>
</dbReference>
<dbReference type="EMBL" id="JAAWVQ010059514">
    <property type="protein sequence ID" value="MBN3276407.1"/>
    <property type="molecule type" value="Genomic_DNA"/>
</dbReference>
<dbReference type="InterPro" id="IPR036358">
    <property type="entry name" value="BTD_sf"/>
</dbReference>
<comment type="caution">
    <text evidence="10">The sequence shown here is derived from an EMBL/GenBank/DDBJ whole genome shotgun (WGS) entry which is preliminary data.</text>
</comment>
<feature type="compositionally biased region" description="Basic and acidic residues" evidence="7">
    <location>
        <begin position="20"/>
        <end position="33"/>
    </location>
</feature>
<dbReference type="InterPro" id="IPR015351">
    <property type="entry name" value="RBP-J/Cbf11/Cbf12_DNA-bd"/>
</dbReference>
<evidence type="ECO:0000313" key="10">
    <source>
        <dbReference type="EMBL" id="MBN3276407.1"/>
    </source>
</evidence>
<comment type="similarity">
    <text evidence="2">Belongs to the Su(H) family.</text>
</comment>
<dbReference type="InterPro" id="IPR038007">
    <property type="entry name" value="RBP-Jkappa_IPT"/>
</dbReference>
<dbReference type="InterPro" id="IPR014756">
    <property type="entry name" value="Ig_E-set"/>
</dbReference>
<dbReference type="Pfam" id="PF09270">
    <property type="entry name" value="BTD"/>
    <property type="match status" value="1"/>
</dbReference>
<gene>
    <name evidence="10" type="primary">Rbpjl_0</name>
    <name evidence="10" type="ORF">GTO93_0008385</name>
</gene>
<evidence type="ECO:0000256" key="4">
    <source>
        <dbReference type="ARBA" id="ARBA00023125"/>
    </source>
</evidence>
<keyword evidence="5" id="KW-0804">Transcription</keyword>
<dbReference type="InterPro" id="IPR015350">
    <property type="entry name" value="Beta-trefoil_DNA-bd_dom"/>
</dbReference>
<evidence type="ECO:0000256" key="1">
    <source>
        <dbReference type="ARBA" id="ARBA00004123"/>
    </source>
</evidence>
<reference evidence="10" key="1">
    <citation type="journal article" date="2021" name="Cell">
        <title>Tracing the genetic footprints of vertebrate landing in non-teleost ray-finned fishes.</title>
        <authorList>
            <person name="Bi X."/>
            <person name="Wang K."/>
            <person name="Yang L."/>
            <person name="Pan H."/>
            <person name="Jiang H."/>
            <person name="Wei Q."/>
            <person name="Fang M."/>
            <person name="Yu H."/>
            <person name="Zhu C."/>
            <person name="Cai Y."/>
            <person name="He Y."/>
            <person name="Gan X."/>
            <person name="Zeng H."/>
            <person name="Yu D."/>
            <person name="Zhu Y."/>
            <person name="Jiang H."/>
            <person name="Qiu Q."/>
            <person name="Yang H."/>
            <person name="Zhang Y.E."/>
            <person name="Wang W."/>
            <person name="Zhu M."/>
            <person name="He S."/>
            <person name="Zhang G."/>
        </authorList>
    </citation>
    <scope>NUCLEOTIDE SEQUENCE</scope>
    <source>
        <strain evidence="10">Pddl_001</strain>
    </source>
</reference>
<feature type="non-terminal residue" evidence="10">
    <location>
        <position position="1"/>
    </location>
</feature>